<comment type="function">
    <text evidence="12">Catalyzes the hydrolysis of complex carboxylic polyesters found in the cell wall of plants. Degrades cutin, a macromolecule that forms the structure of the plant cuticle.</text>
</comment>
<feature type="signal peptide" evidence="12">
    <location>
        <begin position="1"/>
        <end position="17"/>
    </location>
</feature>
<keyword evidence="8 11" id="KW-1015">Disulfide bond</keyword>
<dbReference type="InterPro" id="IPR000675">
    <property type="entry name" value="Cutinase/axe"/>
</dbReference>
<dbReference type="InterPro" id="IPR011150">
    <property type="entry name" value="Cutinase_monf"/>
</dbReference>
<feature type="active site" description="Nucleophile" evidence="10">
    <location>
        <position position="112"/>
    </location>
</feature>
<keyword evidence="14" id="KW-1185">Reference proteome</keyword>
<feature type="chain" id="PRO_5034933401" description="Cutinase" evidence="12">
    <location>
        <begin position="18"/>
        <end position="195"/>
    </location>
</feature>
<dbReference type="PANTHER" id="PTHR48250:SF2">
    <property type="entry name" value="CUTINASE"/>
    <property type="match status" value="1"/>
</dbReference>
<dbReference type="InterPro" id="IPR029058">
    <property type="entry name" value="AB_hydrolase_fold"/>
</dbReference>
<keyword evidence="7 12" id="KW-0378">Hydrolase</keyword>
<dbReference type="AlphaFoldDB" id="A0A8H5H8K8"/>
<proteinExistence type="inferred from homology"/>
<dbReference type="GO" id="GO:0050525">
    <property type="term" value="F:cutinase activity"/>
    <property type="evidence" value="ECO:0007669"/>
    <property type="project" value="UniProtKB-UniRule"/>
</dbReference>
<dbReference type="EC" id="3.1.1.74" evidence="3 12"/>
<evidence type="ECO:0000256" key="5">
    <source>
        <dbReference type="ARBA" id="ARBA00022525"/>
    </source>
</evidence>
<gene>
    <name evidence="13" type="ORF">D9615_006874</name>
</gene>
<keyword evidence="5 12" id="KW-0964">Secreted</keyword>
<dbReference type="PANTHER" id="PTHR48250">
    <property type="entry name" value="CUTINASE 2-RELATED"/>
    <property type="match status" value="1"/>
</dbReference>
<feature type="active site" description="Proton donor/acceptor" evidence="10">
    <location>
        <position position="177"/>
    </location>
</feature>
<protein>
    <recommendedName>
        <fullName evidence="3 12">Cutinase</fullName>
        <ecNumber evidence="3 12">3.1.1.74</ecNumber>
    </recommendedName>
</protein>
<dbReference type="SMART" id="SM01110">
    <property type="entry name" value="Cutinase"/>
    <property type="match status" value="1"/>
</dbReference>
<dbReference type="EMBL" id="JAACJP010000018">
    <property type="protein sequence ID" value="KAF5378733.1"/>
    <property type="molecule type" value="Genomic_DNA"/>
</dbReference>
<dbReference type="PROSITE" id="PS00931">
    <property type="entry name" value="CUTINASE_2"/>
    <property type="match status" value="1"/>
</dbReference>
<keyword evidence="6 12" id="KW-0732">Signal</keyword>
<keyword evidence="4 12" id="KW-0719">Serine esterase</keyword>
<reference evidence="13 14" key="1">
    <citation type="journal article" date="2020" name="ISME J.">
        <title>Uncovering the hidden diversity of litter-decomposition mechanisms in mushroom-forming fungi.</title>
        <authorList>
            <person name="Floudas D."/>
            <person name="Bentzer J."/>
            <person name="Ahren D."/>
            <person name="Johansson T."/>
            <person name="Persson P."/>
            <person name="Tunlid A."/>
        </authorList>
    </citation>
    <scope>NUCLEOTIDE SEQUENCE [LARGE SCALE GENOMIC DNA]</scope>
    <source>
        <strain evidence="13 14">CBS 661.87</strain>
    </source>
</reference>
<feature type="disulfide bond" evidence="11">
    <location>
        <begin position="160"/>
        <end position="167"/>
    </location>
</feature>
<dbReference type="InterPro" id="IPR043579">
    <property type="entry name" value="CUTINASE_2"/>
</dbReference>
<evidence type="ECO:0000256" key="4">
    <source>
        <dbReference type="ARBA" id="ARBA00022487"/>
    </source>
</evidence>
<comment type="similarity">
    <text evidence="2 12">Belongs to the cutinase family.</text>
</comment>
<feature type="active site" evidence="10">
    <location>
        <position position="164"/>
    </location>
</feature>
<dbReference type="GO" id="GO:0005576">
    <property type="term" value="C:extracellular region"/>
    <property type="evidence" value="ECO:0007669"/>
    <property type="project" value="UniProtKB-SubCell"/>
</dbReference>
<comment type="catalytic activity">
    <reaction evidence="9 12">
        <text>cutin + H2O = cutin monomers.</text>
        <dbReference type="EC" id="3.1.1.74"/>
    </reaction>
</comment>
<evidence type="ECO:0000256" key="11">
    <source>
        <dbReference type="PIRSR" id="PIRSR611150-2"/>
    </source>
</evidence>
<evidence type="ECO:0000313" key="14">
    <source>
        <dbReference type="Proteomes" id="UP000565441"/>
    </source>
</evidence>
<name>A0A8H5H8K8_9AGAR</name>
<organism evidence="13 14">
    <name type="scientific">Tricholomella constricta</name>
    <dbReference type="NCBI Taxonomy" id="117010"/>
    <lineage>
        <taxon>Eukaryota</taxon>
        <taxon>Fungi</taxon>
        <taxon>Dikarya</taxon>
        <taxon>Basidiomycota</taxon>
        <taxon>Agaricomycotina</taxon>
        <taxon>Agaricomycetes</taxon>
        <taxon>Agaricomycetidae</taxon>
        <taxon>Agaricales</taxon>
        <taxon>Tricholomatineae</taxon>
        <taxon>Lyophyllaceae</taxon>
        <taxon>Tricholomella</taxon>
    </lineage>
</organism>
<comment type="caution">
    <text evidence="13">The sequence shown here is derived from an EMBL/GenBank/DDBJ whole genome shotgun (WGS) entry which is preliminary data.</text>
</comment>
<feature type="disulfide bond" evidence="11">
    <location>
        <begin position="26"/>
        <end position="101"/>
    </location>
</feature>
<dbReference type="InterPro" id="IPR043580">
    <property type="entry name" value="CUTINASE_1"/>
</dbReference>
<evidence type="ECO:0000256" key="7">
    <source>
        <dbReference type="ARBA" id="ARBA00022801"/>
    </source>
</evidence>
<dbReference type="Proteomes" id="UP000565441">
    <property type="component" value="Unassembled WGS sequence"/>
</dbReference>
<evidence type="ECO:0000313" key="13">
    <source>
        <dbReference type="EMBL" id="KAF5378733.1"/>
    </source>
</evidence>
<dbReference type="Pfam" id="PF01083">
    <property type="entry name" value="Cutinase"/>
    <property type="match status" value="1"/>
</dbReference>
<evidence type="ECO:0000256" key="12">
    <source>
        <dbReference type="RuleBase" id="RU361263"/>
    </source>
</evidence>
<dbReference type="GO" id="GO:0016052">
    <property type="term" value="P:carbohydrate catabolic process"/>
    <property type="evidence" value="ECO:0007669"/>
    <property type="project" value="TreeGrafter"/>
</dbReference>
<sequence>MMFSYTVILALALSAVASPIESRQSCADVTVYFARGTSEVGTLGSIVGPPFQRALKSALGSRSLEFVGIKYPATIAGFLAGGDKGGATTMANSVTSKANSCPNTKIVISGYSQGAQVTHLAAGKLSASIRQRVNAAVVFGDPKKGQAFPSPINARTKTFCDLLDNICAGGILVLPAHLGYGSDAPAAASYVLSKI</sequence>
<evidence type="ECO:0000256" key="6">
    <source>
        <dbReference type="ARBA" id="ARBA00022729"/>
    </source>
</evidence>
<dbReference type="SUPFAM" id="SSF53474">
    <property type="entry name" value="alpha/beta-Hydrolases"/>
    <property type="match status" value="1"/>
</dbReference>
<dbReference type="PROSITE" id="PS00155">
    <property type="entry name" value="CUTINASE_1"/>
    <property type="match status" value="1"/>
</dbReference>
<evidence type="ECO:0000256" key="1">
    <source>
        <dbReference type="ARBA" id="ARBA00004613"/>
    </source>
</evidence>
<evidence type="ECO:0000256" key="9">
    <source>
        <dbReference type="ARBA" id="ARBA00034045"/>
    </source>
</evidence>
<dbReference type="Gene3D" id="3.40.50.1820">
    <property type="entry name" value="alpha/beta hydrolase"/>
    <property type="match status" value="1"/>
</dbReference>
<evidence type="ECO:0000256" key="10">
    <source>
        <dbReference type="PIRSR" id="PIRSR611150-1"/>
    </source>
</evidence>
<evidence type="ECO:0000256" key="2">
    <source>
        <dbReference type="ARBA" id="ARBA00007534"/>
    </source>
</evidence>
<evidence type="ECO:0000256" key="8">
    <source>
        <dbReference type="ARBA" id="ARBA00023157"/>
    </source>
</evidence>
<dbReference type="PRINTS" id="PR00129">
    <property type="entry name" value="CUTINASE"/>
</dbReference>
<dbReference type="OrthoDB" id="3225429at2759"/>
<comment type="subcellular location">
    <subcellularLocation>
        <location evidence="1 12">Secreted</location>
    </subcellularLocation>
</comment>
<accession>A0A8H5H8K8</accession>
<evidence type="ECO:0000256" key="3">
    <source>
        <dbReference type="ARBA" id="ARBA00013095"/>
    </source>
</evidence>